<reference evidence="3 4" key="1">
    <citation type="journal article" date="2011" name="Proc. Natl. Acad. Sci. U.S.A.">
        <title>Niche of harmful alga Aureococcus anophagefferens revealed through ecogenomics.</title>
        <authorList>
            <person name="Gobler C.J."/>
            <person name="Berry D.L."/>
            <person name="Dyhrman S.T."/>
            <person name="Wilhelm S.W."/>
            <person name="Salamov A."/>
            <person name="Lobanov A.V."/>
            <person name="Zhang Y."/>
            <person name="Collier J.L."/>
            <person name="Wurch L.L."/>
            <person name="Kustka A.B."/>
            <person name="Dill B.D."/>
            <person name="Shah M."/>
            <person name="VerBerkmoes N.C."/>
            <person name="Kuo A."/>
            <person name="Terry A."/>
            <person name="Pangilinan J."/>
            <person name="Lindquist E.A."/>
            <person name="Lucas S."/>
            <person name="Paulsen I.T."/>
            <person name="Hattenrath-Lehmann T.K."/>
            <person name="Talmage S.C."/>
            <person name="Walker E.A."/>
            <person name="Koch F."/>
            <person name="Burson A.M."/>
            <person name="Marcoval M.A."/>
            <person name="Tang Y.Z."/>
            <person name="Lecleir G.R."/>
            <person name="Coyne K.J."/>
            <person name="Berg G.M."/>
            <person name="Bertrand E.M."/>
            <person name="Saito M.A."/>
            <person name="Gladyshev V.N."/>
            <person name="Grigoriev I.V."/>
        </authorList>
    </citation>
    <scope>NUCLEOTIDE SEQUENCE [LARGE SCALE GENOMIC DNA]</scope>
    <source>
        <strain evidence="4">CCMP 1984</strain>
    </source>
</reference>
<proteinExistence type="predicted"/>
<accession>F0YIM4</accession>
<evidence type="ECO:0000256" key="1">
    <source>
        <dbReference type="SAM" id="MobiDB-lite"/>
    </source>
</evidence>
<dbReference type="Proteomes" id="UP000002729">
    <property type="component" value="Unassembled WGS sequence"/>
</dbReference>
<dbReference type="AlphaFoldDB" id="F0YIM4"/>
<feature type="chain" id="PRO_5003264656" description="Sulfotransferase domain-containing protein" evidence="2">
    <location>
        <begin position="32"/>
        <end position="324"/>
    </location>
</feature>
<evidence type="ECO:0000313" key="3">
    <source>
        <dbReference type="EMBL" id="EGB05091.1"/>
    </source>
</evidence>
<dbReference type="InParanoid" id="F0YIM4"/>
<dbReference type="GeneID" id="20225928"/>
<dbReference type="RefSeq" id="XP_009040219.1">
    <property type="nucleotide sequence ID" value="XM_009041971.1"/>
</dbReference>
<evidence type="ECO:0008006" key="5">
    <source>
        <dbReference type="Google" id="ProtNLM"/>
    </source>
</evidence>
<dbReference type="EMBL" id="GL833144">
    <property type="protein sequence ID" value="EGB05091.1"/>
    <property type="molecule type" value="Genomic_DNA"/>
</dbReference>
<dbReference type="KEGG" id="aaf:AURANDRAFT_66739"/>
<keyword evidence="4" id="KW-1185">Reference proteome</keyword>
<name>F0YIM4_AURAN</name>
<organism evidence="4">
    <name type="scientific">Aureococcus anophagefferens</name>
    <name type="common">Harmful bloom alga</name>
    <dbReference type="NCBI Taxonomy" id="44056"/>
    <lineage>
        <taxon>Eukaryota</taxon>
        <taxon>Sar</taxon>
        <taxon>Stramenopiles</taxon>
        <taxon>Ochrophyta</taxon>
        <taxon>Pelagophyceae</taxon>
        <taxon>Pelagomonadales</taxon>
        <taxon>Pelagomonadaceae</taxon>
        <taxon>Aureococcus</taxon>
    </lineage>
</organism>
<evidence type="ECO:0000313" key="4">
    <source>
        <dbReference type="Proteomes" id="UP000002729"/>
    </source>
</evidence>
<feature type="signal peptide" evidence="2">
    <location>
        <begin position="1"/>
        <end position="31"/>
    </location>
</feature>
<feature type="region of interest" description="Disordered" evidence="1">
    <location>
        <begin position="240"/>
        <end position="260"/>
    </location>
</feature>
<evidence type="ECO:0000256" key="2">
    <source>
        <dbReference type="SAM" id="SignalP"/>
    </source>
</evidence>
<gene>
    <name evidence="3" type="ORF">AURANDRAFT_66739</name>
</gene>
<keyword evidence="2" id="KW-0732">Signal</keyword>
<feature type="compositionally biased region" description="Basic and acidic residues" evidence="1">
    <location>
        <begin position="249"/>
        <end position="258"/>
    </location>
</feature>
<protein>
    <recommendedName>
        <fullName evidence="5">Sulfotransferase domain-containing protein</fullName>
    </recommendedName>
</protein>
<sequence length="324" mass="34594">MELVRARRTSARALACIACMLLAPSHDGASAYVVVSRCDGARCADAPIAWARNPKTGSTVVVEDVLGIFAPRARKAPLVDCGGGRLNMTTRHEVGCVAPCPPRAPLALAPFATRADANETAALIGADLRFTVVREPVDRFASAWAYLQARHADVWGRDRVDAFVEALYDGAGAAGLTAANLVALRGNHTIALWPQSYWVDAVLANKSGTAALICYDKDALVDDVVALFADEFGCARTAAPPRENATAEPPRENERARDVALAPATERRIRALYARDAYVWETYCGAKVDGDADAAADLVDARLCGAARRRRAATSGPRRRRGVP</sequence>